<dbReference type="OrthoDB" id="6506371at2"/>
<dbReference type="GeneID" id="66881247"/>
<name>A0A380S9G1_YERRU</name>
<evidence type="ECO:0000313" key="1">
    <source>
        <dbReference type="EMBL" id="SUQ37554.1"/>
    </source>
</evidence>
<keyword evidence="2" id="KW-1185">Reference proteome</keyword>
<dbReference type="Proteomes" id="UP000255169">
    <property type="component" value="Unassembled WGS sequence"/>
</dbReference>
<protein>
    <submittedName>
        <fullName evidence="1">Uncharacterized protein</fullName>
    </submittedName>
</protein>
<organism evidence="1 2">
    <name type="scientific">Yersinia ruckeri</name>
    <dbReference type="NCBI Taxonomy" id="29486"/>
    <lineage>
        <taxon>Bacteria</taxon>
        <taxon>Pseudomonadati</taxon>
        <taxon>Pseudomonadota</taxon>
        <taxon>Gammaproteobacteria</taxon>
        <taxon>Enterobacterales</taxon>
        <taxon>Yersiniaceae</taxon>
        <taxon>Yersinia</taxon>
    </lineage>
</organism>
<dbReference type="AlphaFoldDB" id="A0A380S9G1"/>
<proteinExistence type="predicted"/>
<dbReference type="RefSeq" id="WP_038251368.1">
    <property type="nucleotide sequence ID" value="NZ_CCYO01000019.1"/>
</dbReference>
<gene>
    <name evidence="1" type="ORF">NCTC10476_03684</name>
</gene>
<sequence>MAVFNFTQLDSLIQMRVLFPELTDKQFKLSFMWAWGMDLSSLAETNESSVDAVKKNLQRSRTAMGLEHAETMRSTILLRVFVGLWENRK</sequence>
<reference evidence="1 2" key="1">
    <citation type="submission" date="2018-06" db="EMBL/GenBank/DDBJ databases">
        <authorList>
            <consortium name="Pathogen Informatics"/>
            <person name="Doyle S."/>
        </authorList>
    </citation>
    <scope>NUCLEOTIDE SEQUENCE [LARGE SCALE GENOMIC DNA]</scope>
    <source>
        <strain evidence="1 2">NCTC10476</strain>
    </source>
</reference>
<dbReference type="EMBL" id="UHJG01000004">
    <property type="protein sequence ID" value="SUQ37554.1"/>
    <property type="molecule type" value="Genomic_DNA"/>
</dbReference>
<accession>A0A380S9G1</accession>
<evidence type="ECO:0000313" key="2">
    <source>
        <dbReference type="Proteomes" id="UP000255169"/>
    </source>
</evidence>